<feature type="domain" description="ABC transmembrane type-1" evidence="6">
    <location>
        <begin position="37"/>
        <end position="214"/>
    </location>
</feature>
<keyword evidence="7" id="KW-0547">Nucleotide-binding</keyword>
<dbReference type="GO" id="GO:0015421">
    <property type="term" value="F:ABC-type oligopeptide transporter activity"/>
    <property type="evidence" value="ECO:0007669"/>
    <property type="project" value="TreeGrafter"/>
</dbReference>
<reference evidence="7" key="1">
    <citation type="journal article" date="2021" name="PeerJ">
        <title>Extensive microbial diversity within the chicken gut microbiome revealed by metagenomics and culture.</title>
        <authorList>
            <person name="Gilroy R."/>
            <person name="Ravi A."/>
            <person name="Getino M."/>
            <person name="Pursley I."/>
            <person name="Horton D.L."/>
            <person name="Alikhan N.F."/>
            <person name="Baker D."/>
            <person name="Gharbi K."/>
            <person name="Hall N."/>
            <person name="Watson M."/>
            <person name="Adriaenssens E.M."/>
            <person name="Foster-Nyarko E."/>
            <person name="Jarju S."/>
            <person name="Secka A."/>
            <person name="Antonio M."/>
            <person name="Oren A."/>
            <person name="Chaudhuri R.R."/>
            <person name="La Ragione R."/>
            <person name="Hildebrand F."/>
            <person name="Pallen M.J."/>
        </authorList>
    </citation>
    <scope>NUCLEOTIDE SEQUENCE</scope>
    <source>
        <strain evidence="7">ChiSxjej1B13-11774</strain>
    </source>
</reference>
<dbReference type="GO" id="GO:0005886">
    <property type="term" value="C:plasma membrane"/>
    <property type="evidence" value="ECO:0007669"/>
    <property type="project" value="UniProtKB-SubCell"/>
</dbReference>
<feature type="transmembrane region" description="Helical" evidence="5">
    <location>
        <begin position="65"/>
        <end position="85"/>
    </location>
</feature>
<comment type="subcellular location">
    <subcellularLocation>
        <location evidence="1">Cell membrane</location>
        <topology evidence="1">Multi-pass membrane protein</topology>
    </subcellularLocation>
</comment>
<feature type="transmembrane region" description="Helical" evidence="5">
    <location>
        <begin position="143"/>
        <end position="162"/>
    </location>
</feature>
<evidence type="ECO:0000256" key="1">
    <source>
        <dbReference type="ARBA" id="ARBA00004651"/>
    </source>
</evidence>
<feature type="non-terminal residue" evidence="7">
    <location>
        <position position="214"/>
    </location>
</feature>
<keyword evidence="3 5" id="KW-1133">Transmembrane helix</keyword>
<dbReference type="InterPro" id="IPR036640">
    <property type="entry name" value="ABC1_TM_sf"/>
</dbReference>
<dbReference type="EMBL" id="DXBP01000008">
    <property type="protein sequence ID" value="HIZ41254.1"/>
    <property type="molecule type" value="Genomic_DNA"/>
</dbReference>
<comment type="caution">
    <text evidence="7">The sequence shown here is derived from an EMBL/GenBank/DDBJ whole genome shotgun (WGS) entry which is preliminary data.</text>
</comment>
<evidence type="ECO:0000256" key="2">
    <source>
        <dbReference type="ARBA" id="ARBA00022692"/>
    </source>
</evidence>
<dbReference type="Proteomes" id="UP000824048">
    <property type="component" value="Unassembled WGS sequence"/>
</dbReference>
<dbReference type="PROSITE" id="PS50929">
    <property type="entry name" value="ABC_TM1F"/>
    <property type="match status" value="1"/>
</dbReference>
<organism evidence="7 8">
    <name type="scientific">Candidatus Gemmiger excrementigallinarum</name>
    <dbReference type="NCBI Taxonomy" id="2838609"/>
    <lineage>
        <taxon>Bacteria</taxon>
        <taxon>Bacillati</taxon>
        <taxon>Bacillota</taxon>
        <taxon>Clostridia</taxon>
        <taxon>Eubacteriales</taxon>
        <taxon>Gemmiger</taxon>
    </lineage>
</organism>
<protein>
    <submittedName>
        <fullName evidence="7">ABC transporter ATP-binding protein</fullName>
    </submittedName>
</protein>
<dbReference type="PANTHER" id="PTHR43394">
    <property type="entry name" value="ATP-DEPENDENT PERMEASE MDL1, MITOCHONDRIAL"/>
    <property type="match status" value="1"/>
</dbReference>
<dbReference type="InterPro" id="IPR039421">
    <property type="entry name" value="Type_1_exporter"/>
</dbReference>
<evidence type="ECO:0000313" key="8">
    <source>
        <dbReference type="Proteomes" id="UP000824048"/>
    </source>
</evidence>
<sequence>MSGQAKSAQEHQNTLRWLGQVAGRYKLAVVGIALLDMVLGASSVAYALLFGNLVDRAASGQMEPFLGAAAALAAMTLGQMLLNAADSLISEWARASLENRFKQRLFACLLHKDYATVTARHSGDWVSRLTSDTAVVAGNMVDLLPRLAGLLARLSGALAALFLLEPTFVYILVPAGCVVLVLTVSLRKILKRMHKRIQEAGAAVLAFVQERLES</sequence>
<keyword evidence="2 5" id="KW-0812">Transmembrane</keyword>
<feature type="transmembrane region" description="Helical" evidence="5">
    <location>
        <begin position="27"/>
        <end position="53"/>
    </location>
</feature>
<dbReference type="AlphaFoldDB" id="A0A9D2EP24"/>
<keyword evidence="7" id="KW-0067">ATP-binding</keyword>
<feature type="transmembrane region" description="Helical" evidence="5">
    <location>
        <begin position="168"/>
        <end position="186"/>
    </location>
</feature>
<dbReference type="InterPro" id="IPR011527">
    <property type="entry name" value="ABC1_TM_dom"/>
</dbReference>
<evidence type="ECO:0000256" key="5">
    <source>
        <dbReference type="SAM" id="Phobius"/>
    </source>
</evidence>
<reference evidence="7" key="2">
    <citation type="submission" date="2021-04" db="EMBL/GenBank/DDBJ databases">
        <authorList>
            <person name="Gilroy R."/>
        </authorList>
    </citation>
    <scope>NUCLEOTIDE SEQUENCE</scope>
    <source>
        <strain evidence="7">ChiSxjej1B13-11774</strain>
    </source>
</reference>
<evidence type="ECO:0000256" key="3">
    <source>
        <dbReference type="ARBA" id="ARBA00022989"/>
    </source>
</evidence>
<evidence type="ECO:0000259" key="6">
    <source>
        <dbReference type="PROSITE" id="PS50929"/>
    </source>
</evidence>
<proteinExistence type="predicted"/>
<accession>A0A9D2EP24</accession>
<dbReference type="Gene3D" id="1.20.1560.10">
    <property type="entry name" value="ABC transporter type 1, transmembrane domain"/>
    <property type="match status" value="1"/>
</dbReference>
<dbReference type="GO" id="GO:0005524">
    <property type="term" value="F:ATP binding"/>
    <property type="evidence" value="ECO:0007669"/>
    <property type="project" value="UniProtKB-KW"/>
</dbReference>
<evidence type="ECO:0000256" key="4">
    <source>
        <dbReference type="ARBA" id="ARBA00023136"/>
    </source>
</evidence>
<name>A0A9D2EP24_9FIRM</name>
<dbReference type="SUPFAM" id="SSF90123">
    <property type="entry name" value="ABC transporter transmembrane region"/>
    <property type="match status" value="1"/>
</dbReference>
<evidence type="ECO:0000313" key="7">
    <source>
        <dbReference type="EMBL" id="HIZ41254.1"/>
    </source>
</evidence>
<dbReference type="PANTHER" id="PTHR43394:SF1">
    <property type="entry name" value="ATP-BINDING CASSETTE SUB-FAMILY B MEMBER 10, MITOCHONDRIAL"/>
    <property type="match status" value="1"/>
</dbReference>
<dbReference type="Pfam" id="PF00664">
    <property type="entry name" value="ABC_membrane"/>
    <property type="match status" value="1"/>
</dbReference>
<gene>
    <name evidence="7" type="ORF">H9811_01690</name>
</gene>
<keyword evidence="4 5" id="KW-0472">Membrane</keyword>